<dbReference type="AlphaFoldDB" id="A0A6P5NWJ1"/>
<dbReference type="Proteomes" id="UP000515211">
    <property type="component" value="Chromosome 5"/>
</dbReference>
<dbReference type="GeneID" id="107491460"/>
<dbReference type="InterPro" id="IPR057984">
    <property type="entry name" value="PATROL1_C"/>
</dbReference>
<sequence length="1259" mass="142273">MKDLGDASFVLGIEILRDRSQGILGLSQKNYIEKILSRYGMESCKPMDTPVAKGDKFSLKQCPKNDLERTSMHDKPYALALGNLLYAQVYIHPDISFIVGVLGRYLSNPDMDHWIVVKRIMRYLKRTKDYMLIYRRSENLEIISYLLRHRHHHHHHHGPPTSPRSRRRHSRRESLPGLSLPPIIRPISTHNRRDSCPDPFPLSPTSRAETPSSFTTSNNATTPTRSQQSQQLVRYESDPVLMPPSSPLESPQPLSPSSYFYDEQHNYVAKAKQDLYDKQSDLAWPFGDLQGIDGDDFRETAYELFFTACRSSPGFGGQSSLTFYSKHENNNGVGGGAGGAPVSQSSRVKRALGLKMMRSTLDQRISAAESPAMSPLMSPLVSPVAGGSSPKSRLVKPRKQMSMADVMRVQMQVTEQSDNRLRKTLMRTLVGQLGRQAETIILPLELLRHLKPSEFNNFQEYHLWQKRQLKMIEAGLLLYPSIPVEKTNQFAMNLREIIKNGVEQPLDTGRNSDTMRTFSNSVLSLSMRNPDGGAPTNVCHWANGYPVNVHLYIPLLQSIFDLKEETSILDEVDEMLDLMKKTWTSLGINRSIHNVCFAWVLFQKYVETGQVEHDLLCASHAMLNEVASDAKKEKDPKYVEILKSVLSSLKDWGEKRLLAYQEYFQVEAAGEIENLLPVVLLAHKILGDVAPSGEGSEGKGGDRVDDYIRSSMKNAFENALQAANAKYTECQTKKEISEVMFQLAQEIEDLANKERQSYSPVLKKWHPTAAAVAALTLNNCYGFVLKQYLTEMMTTETSETIIVLQRAKKLEDILVQMVVEDSVDCEDGGKTVVTEMVPFEVDSTIVNILKRWMDASMQRGNYCFQKAKEHENWNPKSKSEPYAKSVVELMNLAKIIVQEFFLLPVPITEDLVQELATGLQNLFKEYTMFVAACGLKENYVPNLPPLTRCNRNSKFHKFWKIATPCRVTCEDPHMYGIYEARHPHACTSRGTQRLYIRINTLHYLLQHIPSLDKSLSLSKGVVPSIRHSFKNIQTPLTNSSKSTSYFETANSSILAACQHLSEVASYRLIFFDSNSFLYETLYAGDVASARIQPGLTVLKHNLKLMTAILTERARAQAMKEIMKACFDAFLMVLLAGGTSRMFNESDYIMIQEDFENLKAVFINCGEGLVGDEAVEKESEVVEGVIALMGLSTGELMETLTNIVLSDEANGVIGHKLPMPPTTRKWSRTDPNTILRVLCYRNDKTANHYLKRTFSIAKRR</sequence>
<feature type="domain" description="MHD1" evidence="3">
    <location>
        <begin position="801"/>
        <end position="943"/>
    </location>
</feature>
<protein>
    <submittedName>
        <fullName evidence="6">Protein unc-13 homolog</fullName>
    </submittedName>
</protein>
<dbReference type="PANTHER" id="PTHR31280:SF22">
    <property type="entry name" value="DUF810 FAMILY PROTEIN"/>
    <property type="match status" value="1"/>
</dbReference>
<keyword evidence="5" id="KW-1185">Reference proteome</keyword>
<evidence type="ECO:0000259" key="3">
    <source>
        <dbReference type="PROSITE" id="PS51258"/>
    </source>
</evidence>
<feature type="compositionally biased region" description="Low complexity" evidence="2">
    <location>
        <begin position="247"/>
        <end position="257"/>
    </location>
</feature>
<dbReference type="InterPro" id="IPR014772">
    <property type="entry name" value="Munc13_dom-2"/>
</dbReference>
<dbReference type="KEGG" id="adu:107491460"/>
<feature type="region of interest" description="Disordered" evidence="2">
    <location>
        <begin position="238"/>
        <end position="257"/>
    </location>
</feature>
<dbReference type="InterPro" id="IPR014770">
    <property type="entry name" value="Munc13_1"/>
</dbReference>
<dbReference type="InterPro" id="IPR008528">
    <property type="entry name" value="unc-13_homologue"/>
</dbReference>
<evidence type="ECO:0000256" key="2">
    <source>
        <dbReference type="SAM" id="MobiDB-lite"/>
    </source>
</evidence>
<dbReference type="RefSeq" id="XP_020999273.2">
    <property type="nucleotide sequence ID" value="XM_021143614.2"/>
</dbReference>
<evidence type="ECO:0000259" key="4">
    <source>
        <dbReference type="PROSITE" id="PS51259"/>
    </source>
</evidence>
<feature type="coiled-coil region" evidence="1">
    <location>
        <begin position="713"/>
        <end position="753"/>
    </location>
</feature>
<feature type="compositionally biased region" description="Polar residues" evidence="2">
    <location>
        <begin position="203"/>
        <end position="232"/>
    </location>
</feature>
<organism evidence="5 6">
    <name type="scientific">Arachis duranensis</name>
    <name type="common">Wild peanut</name>
    <dbReference type="NCBI Taxonomy" id="130453"/>
    <lineage>
        <taxon>Eukaryota</taxon>
        <taxon>Viridiplantae</taxon>
        <taxon>Streptophyta</taxon>
        <taxon>Embryophyta</taxon>
        <taxon>Tracheophyta</taxon>
        <taxon>Spermatophyta</taxon>
        <taxon>Magnoliopsida</taxon>
        <taxon>eudicotyledons</taxon>
        <taxon>Gunneridae</taxon>
        <taxon>Pentapetalae</taxon>
        <taxon>rosids</taxon>
        <taxon>fabids</taxon>
        <taxon>Fabales</taxon>
        <taxon>Fabaceae</taxon>
        <taxon>Papilionoideae</taxon>
        <taxon>50 kb inversion clade</taxon>
        <taxon>dalbergioids sensu lato</taxon>
        <taxon>Dalbergieae</taxon>
        <taxon>Pterocarpus clade</taxon>
        <taxon>Arachis</taxon>
    </lineage>
</organism>
<dbReference type="PROSITE" id="PS51259">
    <property type="entry name" value="MHD2"/>
    <property type="match status" value="1"/>
</dbReference>
<feature type="domain" description="MHD2" evidence="4">
    <location>
        <begin position="1088"/>
        <end position="1199"/>
    </location>
</feature>
<keyword evidence="1" id="KW-0175">Coiled coil</keyword>
<dbReference type="PANTHER" id="PTHR31280">
    <property type="entry name" value="PROTEIN UNC-13 HOMOLOG"/>
    <property type="match status" value="1"/>
</dbReference>
<name>A0A6P5NWJ1_ARADU</name>
<feature type="region of interest" description="Disordered" evidence="2">
    <location>
        <begin position="151"/>
        <end position="233"/>
    </location>
</feature>
<gene>
    <name evidence="6" type="primary">LOC107491460</name>
</gene>
<feature type="region of interest" description="Disordered" evidence="2">
    <location>
        <begin position="381"/>
        <end position="400"/>
    </location>
</feature>
<reference evidence="5" key="1">
    <citation type="journal article" date="2016" name="Nat. Genet.">
        <title>The genome sequences of Arachis duranensis and Arachis ipaensis, the diploid ancestors of cultivated peanut.</title>
        <authorList>
            <person name="Bertioli D.J."/>
            <person name="Cannon S.B."/>
            <person name="Froenicke L."/>
            <person name="Huang G."/>
            <person name="Farmer A.D."/>
            <person name="Cannon E.K."/>
            <person name="Liu X."/>
            <person name="Gao D."/>
            <person name="Clevenger J."/>
            <person name="Dash S."/>
            <person name="Ren L."/>
            <person name="Moretzsohn M.C."/>
            <person name="Shirasawa K."/>
            <person name="Huang W."/>
            <person name="Vidigal B."/>
            <person name="Abernathy B."/>
            <person name="Chu Y."/>
            <person name="Niederhuth C.E."/>
            <person name="Umale P."/>
            <person name="Araujo A.C."/>
            <person name="Kozik A."/>
            <person name="Kim K.D."/>
            <person name="Burow M.D."/>
            <person name="Varshney R.K."/>
            <person name="Wang X."/>
            <person name="Zhang X."/>
            <person name="Barkley N."/>
            <person name="Guimaraes P.M."/>
            <person name="Isobe S."/>
            <person name="Guo B."/>
            <person name="Liao B."/>
            <person name="Stalker H.T."/>
            <person name="Schmitz R.J."/>
            <person name="Scheffler B.E."/>
            <person name="Leal-Bertioli S.C."/>
            <person name="Xun X."/>
            <person name="Jackson S.A."/>
            <person name="Michelmore R."/>
            <person name="Ozias-Akins P."/>
        </authorList>
    </citation>
    <scope>NUCLEOTIDE SEQUENCE [LARGE SCALE GENOMIC DNA]</scope>
    <source>
        <strain evidence="5">cv. V14167</strain>
    </source>
</reference>
<proteinExistence type="predicted"/>
<dbReference type="PROSITE" id="PS51258">
    <property type="entry name" value="MHD1"/>
    <property type="match status" value="1"/>
</dbReference>
<dbReference type="Pfam" id="PF25761">
    <property type="entry name" value="TPR_PATROL1"/>
    <property type="match status" value="1"/>
</dbReference>
<evidence type="ECO:0000256" key="1">
    <source>
        <dbReference type="SAM" id="Coils"/>
    </source>
</evidence>
<evidence type="ECO:0000313" key="5">
    <source>
        <dbReference type="Proteomes" id="UP000515211"/>
    </source>
</evidence>
<reference evidence="6" key="2">
    <citation type="submission" date="2025-08" db="UniProtKB">
        <authorList>
            <consortium name="RefSeq"/>
        </authorList>
    </citation>
    <scope>IDENTIFICATION</scope>
    <source>
        <tissue evidence="6">Whole plant</tissue>
    </source>
</reference>
<feature type="compositionally biased region" description="Basic residues" evidence="2">
    <location>
        <begin position="151"/>
        <end position="171"/>
    </location>
</feature>
<accession>A0A6P5NWJ1</accession>
<evidence type="ECO:0000313" key="6">
    <source>
        <dbReference type="RefSeq" id="XP_020999273.2"/>
    </source>
</evidence>